<dbReference type="GeneID" id="54998578"/>
<dbReference type="RefSeq" id="YP_009807568.1">
    <property type="nucleotide sequence ID" value="NC_048027.1"/>
</dbReference>
<gene>
    <name evidence="1" type="primary">16</name>
    <name evidence="1" type="ORF">SEA_FRYBERGER_16</name>
</gene>
<dbReference type="KEGG" id="vg:54998578"/>
<keyword evidence="2" id="KW-1185">Reference proteome</keyword>
<sequence length="106" mass="11973">MIVVSHCLPTVYGTDKPVQDYVDSTLEEGIKSTEEIANGTLNILWVMRKDDFAAGYLQDDIHSKELVGSIVIIEYDGTQEDMGRKMDKYMDEVEAIDGYNVPRNPQ</sequence>
<organism evidence="1 2">
    <name type="scientific">Gordonia phage Fryberger</name>
    <dbReference type="NCBI Taxonomy" id="2250392"/>
    <lineage>
        <taxon>Viruses</taxon>
        <taxon>Duplodnaviria</taxon>
        <taxon>Heunggongvirae</taxon>
        <taxon>Uroviricota</taxon>
        <taxon>Caudoviricetes</taxon>
        <taxon>Ronaldovirus</taxon>
        <taxon>Ronaldovirus fryberger</taxon>
    </lineage>
</organism>
<name>A0A346FCH0_9CAUD</name>
<evidence type="ECO:0000313" key="2">
    <source>
        <dbReference type="Proteomes" id="UP000259952"/>
    </source>
</evidence>
<reference evidence="1 2" key="1">
    <citation type="submission" date="2018-06" db="EMBL/GenBank/DDBJ databases">
        <authorList>
            <person name="Searcy Z.E."/>
            <person name="Delesalle V.A."/>
            <person name="Garlena R.A."/>
            <person name="Russell D.A."/>
            <person name="Pope W.H."/>
            <person name="Jacobs-Sera D."/>
            <person name="Hatfull G.F."/>
        </authorList>
    </citation>
    <scope>NUCLEOTIDE SEQUENCE [LARGE SCALE GENOMIC DNA]</scope>
</reference>
<protein>
    <submittedName>
        <fullName evidence="1">Uncharacterized protein</fullName>
    </submittedName>
</protein>
<evidence type="ECO:0000313" key="1">
    <source>
        <dbReference type="EMBL" id="AXN53434.1"/>
    </source>
</evidence>
<proteinExistence type="predicted"/>
<dbReference type="EMBL" id="MH479913">
    <property type="protein sequence ID" value="AXN53434.1"/>
    <property type="molecule type" value="Genomic_DNA"/>
</dbReference>
<accession>A0A346FCH0</accession>
<dbReference type="Proteomes" id="UP000259952">
    <property type="component" value="Segment"/>
</dbReference>